<feature type="transmembrane region" description="Helical" evidence="16">
    <location>
        <begin position="15"/>
        <end position="36"/>
    </location>
</feature>
<evidence type="ECO:0000256" key="16">
    <source>
        <dbReference type="SAM" id="Phobius"/>
    </source>
</evidence>
<dbReference type="NCBIfam" id="TIGR00473">
    <property type="entry name" value="pssA"/>
    <property type="match status" value="1"/>
</dbReference>
<accession>G7Q5N6</accession>
<dbReference type="InterPro" id="IPR000462">
    <property type="entry name" value="CDP-OH_P_trans"/>
</dbReference>
<evidence type="ECO:0000256" key="6">
    <source>
        <dbReference type="ARBA" id="ARBA00022516"/>
    </source>
</evidence>
<evidence type="ECO:0000256" key="15">
    <source>
        <dbReference type="RuleBase" id="RU003750"/>
    </source>
</evidence>
<dbReference type="OrthoDB" id="9777147at2"/>
<dbReference type="RefSeq" id="WP_009182918.1">
    <property type="nucleotide sequence ID" value="NZ_CM001368.1"/>
</dbReference>
<comment type="similarity">
    <text evidence="3 15">Belongs to the CDP-alcohol phosphatidyltransferase class-I family.</text>
</comment>
<evidence type="ECO:0000256" key="7">
    <source>
        <dbReference type="ARBA" id="ARBA00022679"/>
    </source>
</evidence>
<dbReference type="EMBL" id="CM001368">
    <property type="protein sequence ID" value="EHJ49595.1"/>
    <property type="molecule type" value="Genomic_DNA"/>
</dbReference>
<evidence type="ECO:0000256" key="4">
    <source>
        <dbReference type="ARBA" id="ARBA00013174"/>
    </source>
</evidence>
<keyword evidence="8 16" id="KW-0812">Transmembrane</keyword>
<keyword evidence="13" id="KW-1208">Phospholipid metabolism</keyword>
<dbReference type="STRING" id="694327.DFW101_3599"/>
<dbReference type="AlphaFoldDB" id="G7Q5N6"/>
<keyword evidence="12" id="KW-0594">Phospholipid biosynthesis</keyword>
<dbReference type="eggNOG" id="COG1183">
    <property type="taxonomic scope" value="Bacteria"/>
</dbReference>
<dbReference type="PANTHER" id="PTHR14269:SF61">
    <property type="entry name" value="CDP-DIACYLGLYCEROL--SERINE O-PHOSPHATIDYLTRANSFERASE"/>
    <property type="match status" value="1"/>
</dbReference>
<evidence type="ECO:0000256" key="13">
    <source>
        <dbReference type="ARBA" id="ARBA00023264"/>
    </source>
</evidence>
<evidence type="ECO:0000256" key="8">
    <source>
        <dbReference type="ARBA" id="ARBA00022692"/>
    </source>
</evidence>
<evidence type="ECO:0000256" key="9">
    <source>
        <dbReference type="ARBA" id="ARBA00022989"/>
    </source>
</evidence>
<dbReference type="Pfam" id="PF01066">
    <property type="entry name" value="CDP-OH_P_transf"/>
    <property type="match status" value="1"/>
</dbReference>
<gene>
    <name evidence="17" type="ORF">DFW101_3599</name>
</gene>
<dbReference type="GO" id="GO:0016020">
    <property type="term" value="C:membrane"/>
    <property type="evidence" value="ECO:0007669"/>
    <property type="project" value="InterPro"/>
</dbReference>
<keyword evidence="11 16" id="KW-0472">Membrane</keyword>
<dbReference type="InterPro" id="IPR043130">
    <property type="entry name" value="CDP-OH_PTrfase_TM_dom"/>
</dbReference>
<dbReference type="GO" id="GO:0003882">
    <property type="term" value="F:CDP-diacylglycerol-serine O-phosphatidyltransferase activity"/>
    <property type="evidence" value="ECO:0007669"/>
    <property type="project" value="UniProtKB-EC"/>
</dbReference>
<evidence type="ECO:0000256" key="11">
    <source>
        <dbReference type="ARBA" id="ARBA00023136"/>
    </source>
</evidence>
<feature type="transmembrane region" description="Helical" evidence="16">
    <location>
        <begin position="162"/>
        <end position="184"/>
    </location>
</feature>
<organism evidence="17 18">
    <name type="scientific">Solidesulfovibrio carbinoliphilus subsp. oakridgensis</name>
    <dbReference type="NCBI Taxonomy" id="694327"/>
    <lineage>
        <taxon>Bacteria</taxon>
        <taxon>Pseudomonadati</taxon>
        <taxon>Thermodesulfobacteriota</taxon>
        <taxon>Desulfovibrionia</taxon>
        <taxon>Desulfovibrionales</taxon>
        <taxon>Desulfovibrionaceae</taxon>
        <taxon>Solidesulfovibrio</taxon>
    </lineage>
</organism>
<keyword evidence="7 15" id="KW-0808">Transferase</keyword>
<proteinExistence type="inferred from homology"/>
<comment type="catalytic activity">
    <reaction evidence="1">
        <text>a CDP-1,2-diacyl-sn-glycerol + L-serine = a 1,2-diacyl-sn-glycero-3-phospho-L-serine + CMP + H(+)</text>
        <dbReference type="Rhea" id="RHEA:16913"/>
        <dbReference type="ChEBI" id="CHEBI:15378"/>
        <dbReference type="ChEBI" id="CHEBI:33384"/>
        <dbReference type="ChEBI" id="CHEBI:57262"/>
        <dbReference type="ChEBI" id="CHEBI:58332"/>
        <dbReference type="ChEBI" id="CHEBI:60377"/>
        <dbReference type="EC" id="2.7.8.8"/>
    </reaction>
</comment>
<name>G7Q5N6_9BACT</name>
<comment type="subcellular location">
    <subcellularLocation>
        <location evidence="2">Endomembrane system</location>
        <topology evidence="2">Multi-pass membrane protein</topology>
    </subcellularLocation>
</comment>
<evidence type="ECO:0000313" key="18">
    <source>
        <dbReference type="Proteomes" id="UP000004662"/>
    </source>
</evidence>
<evidence type="ECO:0000256" key="5">
    <source>
        <dbReference type="ARBA" id="ARBA00017171"/>
    </source>
</evidence>
<dbReference type="InterPro" id="IPR048254">
    <property type="entry name" value="CDP_ALCOHOL_P_TRANSF_CS"/>
</dbReference>
<dbReference type="PANTHER" id="PTHR14269">
    <property type="entry name" value="CDP-DIACYLGLYCEROL--GLYCEROL-3-PHOSPHATE 3-PHOSPHATIDYLTRANSFERASE-RELATED"/>
    <property type="match status" value="1"/>
</dbReference>
<evidence type="ECO:0000256" key="2">
    <source>
        <dbReference type="ARBA" id="ARBA00004127"/>
    </source>
</evidence>
<feature type="transmembrane region" description="Helical" evidence="16">
    <location>
        <begin position="221"/>
        <end position="243"/>
    </location>
</feature>
<dbReference type="GO" id="GO:0008654">
    <property type="term" value="P:phospholipid biosynthetic process"/>
    <property type="evidence" value="ECO:0007669"/>
    <property type="project" value="UniProtKB-KW"/>
</dbReference>
<feature type="transmembrane region" description="Helical" evidence="16">
    <location>
        <begin position="136"/>
        <end position="156"/>
    </location>
</feature>
<dbReference type="InterPro" id="IPR004533">
    <property type="entry name" value="CDP-diaglyc--ser_O-PTrfase"/>
</dbReference>
<feature type="transmembrane region" description="Helical" evidence="16">
    <location>
        <begin position="104"/>
        <end position="124"/>
    </location>
</feature>
<keyword evidence="10" id="KW-0443">Lipid metabolism</keyword>
<sequence length="258" mass="28562">MEEEKPTQSRARRSVYILPNLFTTASLFAGFLGMLWAIEGRFDMTALAILVSCLFDGLDGKVARLTGTSSDFGVQFDSLADLVAFGVTPAIMVYQWQLSRFGRLGILAAFMLVACGALRLARFNVMSGKTITSKKFFIGLPIPAAGCMISLFFMFERYLPDAFAAAVVPRACLILVYALSFLMVSRVRYASFKEFGLVKAHPFSAMVTAMLLFVVVASEPWLIGFLLFTAYLISGPIYTFFVLPRRASKLREPLQELS</sequence>
<dbReference type="Proteomes" id="UP000004662">
    <property type="component" value="Chromosome"/>
</dbReference>
<dbReference type="EC" id="2.7.8.8" evidence="4"/>
<keyword evidence="6" id="KW-0444">Lipid biosynthesis</keyword>
<protein>
    <recommendedName>
        <fullName evidence="5">CDP-diacylglycerol--serine O-phosphatidyltransferase</fullName>
        <ecNumber evidence="4">2.7.8.8</ecNumber>
    </recommendedName>
    <alternativeName>
        <fullName evidence="14">Phosphatidylserine synthase</fullName>
    </alternativeName>
</protein>
<evidence type="ECO:0000256" key="14">
    <source>
        <dbReference type="ARBA" id="ARBA00032361"/>
    </source>
</evidence>
<dbReference type="InterPro" id="IPR050324">
    <property type="entry name" value="CDP-alcohol_PTase-I"/>
</dbReference>
<evidence type="ECO:0000313" key="17">
    <source>
        <dbReference type="EMBL" id="EHJ49595.1"/>
    </source>
</evidence>
<dbReference type="HOGENOM" id="CLU_049944_2_0_7"/>
<dbReference type="Gene3D" id="1.20.120.1760">
    <property type="match status" value="1"/>
</dbReference>
<evidence type="ECO:0000256" key="12">
    <source>
        <dbReference type="ARBA" id="ARBA00023209"/>
    </source>
</evidence>
<dbReference type="PROSITE" id="PS00379">
    <property type="entry name" value="CDP_ALCOHOL_P_TRANSF"/>
    <property type="match status" value="1"/>
</dbReference>
<evidence type="ECO:0000256" key="1">
    <source>
        <dbReference type="ARBA" id="ARBA00000287"/>
    </source>
</evidence>
<evidence type="ECO:0000256" key="10">
    <source>
        <dbReference type="ARBA" id="ARBA00023098"/>
    </source>
</evidence>
<dbReference type="GO" id="GO:0012505">
    <property type="term" value="C:endomembrane system"/>
    <property type="evidence" value="ECO:0007669"/>
    <property type="project" value="UniProtKB-SubCell"/>
</dbReference>
<evidence type="ECO:0000256" key="3">
    <source>
        <dbReference type="ARBA" id="ARBA00010441"/>
    </source>
</evidence>
<keyword evidence="18" id="KW-1185">Reference proteome</keyword>
<feature type="transmembrane region" description="Helical" evidence="16">
    <location>
        <begin position="196"/>
        <end position="215"/>
    </location>
</feature>
<reference evidence="18" key="1">
    <citation type="journal article" date="2015" name="Genome Announc.">
        <title>High-Quality Draft Genome Sequence of Desulfovibrio carbinoliphilus FW-101-2B, an Organic Acid-Oxidizing Sulfate-Reducing Bacterium Isolated from Uranium(VI)-Contaminated Groundwater.</title>
        <authorList>
            <person name="Ramsay B.D."/>
            <person name="Hwang C."/>
            <person name="Woo H.L."/>
            <person name="Carroll S.L."/>
            <person name="Lucas S."/>
            <person name="Han J."/>
            <person name="Lapidus A.L."/>
            <person name="Cheng J.F."/>
            <person name="Goodwin L.A."/>
            <person name="Pitluck S."/>
            <person name="Peters L."/>
            <person name="Chertkov O."/>
            <person name="Held B."/>
            <person name="Detter J.C."/>
            <person name="Han C.S."/>
            <person name="Tapia R."/>
            <person name="Land M.L."/>
            <person name="Hauser L.J."/>
            <person name="Kyrpides N.C."/>
            <person name="Ivanova N.N."/>
            <person name="Mikhailova N."/>
            <person name="Pagani I."/>
            <person name="Woyke T."/>
            <person name="Arkin A.P."/>
            <person name="Dehal P."/>
            <person name="Chivian D."/>
            <person name="Criddle C.S."/>
            <person name="Wu W."/>
            <person name="Chakraborty R."/>
            <person name="Hazen T.C."/>
            <person name="Fields M.W."/>
        </authorList>
    </citation>
    <scope>NUCLEOTIDE SEQUENCE [LARGE SCALE GENOMIC DNA]</scope>
    <source>
        <strain evidence="18">FW-101-2B</strain>
    </source>
</reference>
<keyword evidence="9 16" id="KW-1133">Transmembrane helix</keyword>